<dbReference type="RefSeq" id="WP_126777036.1">
    <property type="nucleotide sequence ID" value="NZ_PIPM01000007.1"/>
</dbReference>
<proteinExistence type="predicted"/>
<gene>
    <name evidence="1" type="ORF">CWE11_07690</name>
</gene>
<reference evidence="1 2" key="1">
    <citation type="journal article" date="2011" name="Front. Microbiol.">
        <title>Genomic signatures of strain selection and enhancement in Bacillus atrophaeus var. globigii, a historical biowarfare simulant.</title>
        <authorList>
            <person name="Gibbons H.S."/>
            <person name="Broomall S.M."/>
            <person name="McNew L.A."/>
            <person name="Daligault H."/>
            <person name="Chapman C."/>
            <person name="Bruce D."/>
            <person name="Karavis M."/>
            <person name="Krepps M."/>
            <person name="McGregor P.A."/>
            <person name="Hong C."/>
            <person name="Park K.H."/>
            <person name="Akmal A."/>
            <person name="Feldman A."/>
            <person name="Lin J.S."/>
            <person name="Chang W.E."/>
            <person name="Higgs B.W."/>
            <person name="Demirev P."/>
            <person name="Lindquist J."/>
            <person name="Liem A."/>
            <person name="Fochler E."/>
            <person name="Read T.D."/>
            <person name="Tapia R."/>
            <person name="Johnson S."/>
            <person name="Bishop-Lilly K.A."/>
            <person name="Detter C."/>
            <person name="Han C."/>
            <person name="Sozhamannan S."/>
            <person name="Rosenzweig C.N."/>
            <person name="Skowronski E.W."/>
        </authorList>
    </citation>
    <scope>NUCLEOTIDE SEQUENCE [LARGE SCALE GENOMIC DNA]</scope>
    <source>
        <strain evidence="1 2">GYP-17</strain>
    </source>
</reference>
<dbReference type="EMBL" id="PIPM01000007">
    <property type="protein sequence ID" value="RUO32651.1"/>
    <property type="molecule type" value="Genomic_DNA"/>
</dbReference>
<dbReference type="PROSITE" id="PS51257">
    <property type="entry name" value="PROKAR_LIPOPROTEIN"/>
    <property type="match status" value="1"/>
</dbReference>
<dbReference type="OrthoDB" id="6397080at2"/>
<organism evidence="1 2">
    <name type="scientific">Aliidiomarina sanyensis</name>
    <dbReference type="NCBI Taxonomy" id="1249555"/>
    <lineage>
        <taxon>Bacteria</taxon>
        <taxon>Pseudomonadati</taxon>
        <taxon>Pseudomonadota</taxon>
        <taxon>Gammaproteobacteria</taxon>
        <taxon>Alteromonadales</taxon>
        <taxon>Idiomarinaceae</taxon>
        <taxon>Aliidiomarina</taxon>
    </lineage>
</organism>
<protein>
    <submittedName>
        <fullName evidence="1">Uncharacterized protein</fullName>
    </submittedName>
</protein>
<dbReference type="Proteomes" id="UP000288405">
    <property type="component" value="Unassembled WGS sequence"/>
</dbReference>
<comment type="caution">
    <text evidence="1">The sequence shown here is derived from an EMBL/GenBank/DDBJ whole genome shotgun (WGS) entry which is preliminary data.</text>
</comment>
<keyword evidence="2" id="KW-1185">Reference proteome</keyword>
<evidence type="ECO:0000313" key="1">
    <source>
        <dbReference type="EMBL" id="RUO32651.1"/>
    </source>
</evidence>
<dbReference type="AlphaFoldDB" id="A0A432WFY5"/>
<name>A0A432WFY5_9GAMM</name>
<sequence>MRRIAPFILTCLLTACATTSPQERELTQLTTHYETLDAIWDSYRPSERILGIYDSSGTITVATGRPEVRGFTRLDSGLWQYQNPNVDLQASFYINRSLNNERMTLVRQTSERDRIPFLIHEDFHGHQRAVFHDNSGSTLTNAYTGEMPIPELIASIRLERNLLMSAIEAPTELDRVRALAAYIGLREWRAGQLPESFLNAENRTERIEGSAHWVELHASARIQGSDSIQSELITALSRDMESISGDLSVSLLATRLYPTGAALLELANTLNIDAWQQRISEGTSPYALIRAQINLSPEQLESFQADMIESPVFAREVERAQSMQFGPAGESVYQSFQQRYRHEVRFFIPASFDEQGEAIDKSNFTTSQAAPFSQGVAMDPVDRFTLEGPAANIQVTRAPFIFWRESTKERDGESIPGTSFSIFTDQIRIAGEEVGVGEHVVTADDIQIRRANFSGTQRIYIEIK</sequence>
<evidence type="ECO:0000313" key="2">
    <source>
        <dbReference type="Proteomes" id="UP000288405"/>
    </source>
</evidence>
<accession>A0A432WFY5</accession>